<evidence type="ECO:0000313" key="2">
    <source>
        <dbReference type="Proteomes" id="UP000789396"/>
    </source>
</evidence>
<dbReference type="EMBL" id="CAJVPZ010028192">
    <property type="protein sequence ID" value="CAG8730606.1"/>
    <property type="molecule type" value="Genomic_DNA"/>
</dbReference>
<accession>A0A9N9ID71</accession>
<comment type="caution">
    <text evidence="1">The sequence shown here is derived from an EMBL/GenBank/DDBJ whole genome shotgun (WGS) entry which is preliminary data.</text>
</comment>
<proteinExistence type="predicted"/>
<organism evidence="1 2">
    <name type="scientific">Racocetra fulgida</name>
    <dbReference type="NCBI Taxonomy" id="60492"/>
    <lineage>
        <taxon>Eukaryota</taxon>
        <taxon>Fungi</taxon>
        <taxon>Fungi incertae sedis</taxon>
        <taxon>Mucoromycota</taxon>
        <taxon>Glomeromycotina</taxon>
        <taxon>Glomeromycetes</taxon>
        <taxon>Diversisporales</taxon>
        <taxon>Gigasporaceae</taxon>
        <taxon>Racocetra</taxon>
    </lineage>
</organism>
<keyword evidence="2" id="KW-1185">Reference proteome</keyword>
<reference evidence="1" key="1">
    <citation type="submission" date="2021-06" db="EMBL/GenBank/DDBJ databases">
        <authorList>
            <person name="Kallberg Y."/>
            <person name="Tangrot J."/>
            <person name="Rosling A."/>
        </authorList>
    </citation>
    <scope>NUCLEOTIDE SEQUENCE</scope>
    <source>
        <strain evidence="1">IN212</strain>
    </source>
</reference>
<feature type="non-terminal residue" evidence="1">
    <location>
        <position position="1"/>
    </location>
</feature>
<dbReference type="AlphaFoldDB" id="A0A9N9ID71"/>
<dbReference type="Proteomes" id="UP000789396">
    <property type="component" value="Unassembled WGS sequence"/>
</dbReference>
<gene>
    <name evidence="1" type="ORF">RFULGI_LOCUS12105</name>
</gene>
<evidence type="ECO:0000313" key="1">
    <source>
        <dbReference type="EMBL" id="CAG8730606.1"/>
    </source>
</evidence>
<protein>
    <submittedName>
        <fullName evidence="1">17817_t:CDS:1</fullName>
    </submittedName>
</protein>
<name>A0A9N9ID71_9GLOM</name>
<sequence>ANNDEDNEPFDKTELYNLYWNTNDTEDKNYWKAVNEEVL</sequence>